<dbReference type="RefSeq" id="WP_091525932.1">
    <property type="nucleotide sequence ID" value="NZ_FOVI01000030.1"/>
</dbReference>
<evidence type="ECO:0000256" key="1">
    <source>
        <dbReference type="SAM" id="MobiDB-lite"/>
    </source>
</evidence>
<reference evidence="3" key="1">
    <citation type="submission" date="2016-10" db="EMBL/GenBank/DDBJ databases">
        <authorList>
            <person name="Varghese N."/>
            <person name="Submissions S."/>
        </authorList>
    </citation>
    <scope>NUCLEOTIDE SEQUENCE [LARGE SCALE GENOMIC DNA]</scope>
    <source>
        <strain evidence="3">DS-12</strain>
    </source>
</reference>
<dbReference type="STRING" id="913024.SAMN05421741_13012"/>
<proteinExistence type="predicted"/>
<organism evidence="2 3">
    <name type="scientific">Paenimyroides ummariense</name>
    <dbReference type="NCBI Taxonomy" id="913024"/>
    <lineage>
        <taxon>Bacteria</taxon>
        <taxon>Pseudomonadati</taxon>
        <taxon>Bacteroidota</taxon>
        <taxon>Flavobacteriia</taxon>
        <taxon>Flavobacteriales</taxon>
        <taxon>Flavobacteriaceae</taxon>
        <taxon>Paenimyroides</taxon>
    </lineage>
</organism>
<dbReference type="OrthoDB" id="787523at2"/>
<name>A0A1I5FNT5_9FLAO</name>
<sequence>MPKSRKRKSKNNKSKVGTKKTSSTQRPLYGSAPNPIKMKYFEVSMDGLHHLSFEERLNVIRKIGKEASQEFPEKYNAIQKWFKKYDSAKLLSFSYYYFMMTKAGYDEEAVTGKLTFPAYYQELLQAFSLTLPRSFKADPFSEEVDQFKEDLTLAFELFKKSQYNVPDSVTVEEDVYKHILRSEMILNTTAVRNWSYDHQMKKVTMDLAEGIKAEFRKVYGFFPTIFFNLLYRMVEEVEVKVNEHLNKIRKIFSQKTYSNVIESYELLFPTEKIPKERHEWFWDHFGKNLQNLKGFFLLHSNYFLEHLFTFDYEILSSYTDNELSTEQLRKVYSQISYSFGDLQDSNTEYFILGNPIHEKPFILLSDDTVFSTLWSVMTHFSINILESLCSSENKLRQKYIDERASYLENEVTEIFKKAFPTAQIYVGSQWLGDDHKLFENDLLVIVESFAFVVESKAGMVSPAAKRGAPDRLFKTLKELIEVPSEQALRFIDFLKDNPVELSLKVKKGAHNKFDASKLKYFIPVGVTLSHLGMTSSNLKKLIKAGITDKPIEDLATSISLTDLEVVFDLLSSTAEKIHYLQRRRELEANLEYEGDELDLLALYLDDGFNMDNYIKKYSSIHVTLKSKELDNYIIGSAQNVRVRKPILRKSKWWADILSRLEQERPEIWLEASYILLNIMHIDQLRFKKEADKLFNNMRRGKAEKLHNWFRFETSNEERQFTVVCYGYRNSAIEDRDAIINDILDMSEVKDKKGVLIIAVNVDKQHYPYSVLASTLSPELFENRYLIRK</sequence>
<accession>A0A1I5FNT5</accession>
<gene>
    <name evidence="2" type="ORF">SAMN05421741_13012</name>
</gene>
<dbReference type="AlphaFoldDB" id="A0A1I5FNT5"/>
<evidence type="ECO:0000313" key="2">
    <source>
        <dbReference type="EMBL" id="SFO25425.1"/>
    </source>
</evidence>
<evidence type="ECO:0008006" key="4">
    <source>
        <dbReference type="Google" id="ProtNLM"/>
    </source>
</evidence>
<feature type="compositionally biased region" description="Basic residues" evidence="1">
    <location>
        <begin position="1"/>
        <end position="18"/>
    </location>
</feature>
<keyword evidence="3" id="KW-1185">Reference proteome</keyword>
<protein>
    <recommendedName>
        <fullName evidence="4">Nuclease-related domain-containing protein</fullName>
    </recommendedName>
</protein>
<dbReference type="EMBL" id="FOVI01000030">
    <property type="protein sequence ID" value="SFO25425.1"/>
    <property type="molecule type" value="Genomic_DNA"/>
</dbReference>
<dbReference type="Proteomes" id="UP000199036">
    <property type="component" value="Unassembled WGS sequence"/>
</dbReference>
<feature type="region of interest" description="Disordered" evidence="1">
    <location>
        <begin position="1"/>
        <end position="31"/>
    </location>
</feature>
<evidence type="ECO:0000313" key="3">
    <source>
        <dbReference type="Proteomes" id="UP000199036"/>
    </source>
</evidence>